<feature type="compositionally biased region" description="Polar residues" evidence="1">
    <location>
        <begin position="85"/>
        <end position="95"/>
    </location>
</feature>
<keyword evidence="4" id="KW-1185">Reference proteome</keyword>
<evidence type="ECO:0000313" key="3">
    <source>
        <dbReference type="EMBL" id="CAI0432761.1"/>
    </source>
</evidence>
<dbReference type="InterPro" id="IPR006927">
    <property type="entry name" value="DUF639"/>
</dbReference>
<feature type="transmembrane region" description="Helical" evidence="2">
    <location>
        <begin position="635"/>
        <end position="663"/>
    </location>
</feature>
<evidence type="ECO:0000313" key="4">
    <source>
        <dbReference type="Proteomes" id="UP001154282"/>
    </source>
</evidence>
<evidence type="ECO:0000256" key="1">
    <source>
        <dbReference type="SAM" id="MobiDB-lite"/>
    </source>
</evidence>
<dbReference type="Pfam" id="PF04842">
    <property type="entry name" value="DUF639"/>
    <property type="match status" value="2"/>
</dbReference>
<evidence type="ECO:0000256" key="2">
    <source>
        <dbReference type="SAM" id="Phobius"/>
    </source>
</evidence>
<comment type="caution">
    <text evidence="3">The sequence shown here is derived from an EMBL/GenBank/DDBJ whole genome shotgun (WGS) entry which is preliminary data.</text>
</comment>
<keyword evidence="2" id="KW-1133">Transmembrane helix</keyword>
<name>A0AAV0LH94_9ROSI</name>
<gene>
    <name evidence="3" type="ORF">LITE_LOCUS23596</name>
</gene>
<dbReference type="AlphaFoldDB" id="A0AAV0LH94"/>
<feature type="region of interest" description="Disordered" evidence="1">
    <location>
        <begin position="85"/>
        <end position="106"/>
    </location>
</feature>
<dbReference type="PANTHER" id="PTHR31860">
    <property type="entry name" value="HEAT-INDUCIBLE TRANSCRIPTION REPRESSOR (DUF639)-RELATED"/>
    <property type="match status" value="1"/>
</dbReference>
<sequence>MKHLSSIANDVVHRCAQTVGTSLEELVAEFEAAVWKEETGEYSKKFVEFCCSKALRQECQFIEEKIVDGSFSRFTFDMMLAWETPTSQQEQSTEENVGKSLQDRRNKIPTKVTGETDEISLFYSDLMPLLVNDGPSVGEDAVVWMGTMVPLAVDFVNGRFTFETLTAPTAHRLFYPAYDKFLKEIDQSIKNLQKQAKPKGVELADEEFILHVDGTASSQRVVRHIGGMSWPGRLTLTNYALYFEASGVITYEDAIKIDLSSDTKHSIKATATGPWGAPLFDRAIIYESPELSEGIVLEFPEMTSSTRRDHWLALIKEIILIHQFLSRYNVKCEIQAWEIHSRTILGIVRLHAARELLRISPPDPTKFLIFALYDELPKGDYVLDQLAASIETVNSGHPCSASSILRNINVSQLLVSSGEVKLVKEERGNVGGEDDEIIRSSLESAVHQVREETKAADFAKATTEGLKEEGIADSAQVLMELTKPVRDLLPWFVEIVLWERPSTTLIVFITIIVIIYKEWVGKAVAAFLLRVAWRILQAIRGRHGRSRKQRDDEIVIHTGGEQKSTTESIVAAQFGLRTVHELMQAANIAILKIQSLMNAKAPKVCESNLCTSDIILFFSRLFTVYPTMQHSGQAMMVMGLVAIVLAVIPVKYILMGGVVYYGIMKSKLGKYMENDQGNRRLKEWWDTIPVVSVRVVDEPPPEKKES</sequence>
<reference evidence="3" key="1">
    <citation type="submission" date="2022-08" db="EMBL/GenBank/DDBJ databases">
        <authorList>
            <person name="Gutierrez-Valencia J."/>
        </authorList>
    </citation>
    <scope>NUCLEOTIDE SEQUENCE</scope>
</reference>
<proteinExistence type="predicted"/>
<protein>
    <submittedName>
        <fullName evidence="3">Uncharacterized protein</fullName>
    </submittedName>
</protein>
<dbReference type="EMBL" id="CAMGYJ010000006">
    <property type="protein sequence ID" value="CAI0432761.1"/>
    <property type="molecule type" value="Genomic_DNA"/>
</dbReference>
<keyword evidence="2" id="KW-0472">Membrane</keyword>
<dbReference type="Proteomes" id="UP001154282">
    <property type="component" value="Unassembled WGS sequence"/>
</dbReference>
<accession>A0AAV0LH94</accession>
<dbReference type="PANTHER" id="PTHR31860:SF5">
    <property type="entry name" value="ARGH (DUF639)"/>
    <property type="match status" value="1"/>
</dbReference>
<keyword evidence="2" id="KW-0812">Transmembrane</keyword>
<organism evidence="3 4">
    <name type="scientific">Linum tenue</name>
    <dbReference type="NCBI Taxonomy" id="586396"/>
    <lineage>
        <taxon>Eukaryota</taxon>
        <taxon>Viridiplantae</taxon>
        <taxon>Streptophyta</taxon>
        <taxon>Embryophyta</taxon>
        <taxon>Tracheophyta</taxon>
        <taxon>Spermatophyta</taxon>
        <taxon>Magnoliopsida</taxon>
        <taxon>eudicotyledons</taxon>
        <taxon>Gunneridae</taxon>
        <taxon>Pentapetalae</taxon>
        <taxon>rosids</taxon>
        <taxon>fabids</taxon>
        <taxon>Malpighiales</taxon>
        <taxon>Linaceae</taxon>
        <taxon>Linum</taxon>
    </lineage>
</organism>